<dbReference type="Pfam" id="PF18201">
    <property type="entry name" value="PIH1_CS"/>
    <property type="match status" value="1"/>
</dbReference>
<organism evidence="4 5">
    <name type="scientific">Fasciolopsis buskii</name>
    <dbReference type="NCBI Taxonomy" id="27845"/>
    <lineage>
        <taxon>Eukaryota</taxon>
        <taxon>Metazoa</taxon>
        <taxon>Spiralia</taxon>
        <taxon>Lophotrochozoa</taxon>
        <taxon>Platyhelminthes</taxon>
        <taxon>Trematoda</taxon>
        <taxon>Digenea</taxon>
        <taxon>Plagiorchiida</taxon>
        <taxon>Echinostomata</taxon>
        <taxon>Echinostomatoidea</taxon>
        <taxon>Fasciolidae</taxon>
        <taxon>Fasciolopsis</taxon>
    </lineage>
</organism>
<name>A0A8E0RSC5_9TREM</name>
<evidence type="ECO:0000256" key="1">
    <source>
        <dbReference type="ARBA" id="ARBA00008511"/>
    </source>
</evidence>
<protein>
    <recommendedName>
        <fullName evidence="3">PIH1D1/2/3 CS-like domain-containing protein</fullName>
    </recommendedName>
</protein>
<keyword evidence="5" id="KW-1185">Reference proteome</keyword>
<comment type="caution">
    <text evidence="4">The sequence shown here is derived from an EMBL/GenBank/DDBJ whole genome shotgun (WGS) entry which is preliminary data.</text>
</comment>
<evidence type="ECO:0000313" key="5">
    <source>
        <dbReference type="Proteomes" id="UP000728185"/>
    </source>
</evidence>
<dbReference type="AlphaFoldDB" id="A0A8E0RSC5"/>
<dbReference type="Proteomes" id="UP000728185">
    <property type="component" value="Unassembled WGS sequence"/>
</dbReference>
<feature type="compositionally biased region" description="Polar residues" evidence="2">
    <location>
        <begin position="103"/>
        <end position="124"/>
    </location>
</feature>
<feature type="non-terminal residue" evidence="4">
    <location>
        <position position="1"/>
    </location>
</feature>
<dbReference type="OrthoDB" id="546764at2759"/>
<feature type="region of interest" description="Disordered" evidence="2">
    <location>
        <begin position="20"/>
        <end position="166"/>
    </location>
</feature>
<evidence type="ECO:0000313" key="4">
    <source>
        <dbReference type="EMBL" id="KAA0192136.1"/>
    </source>
</evidence>
<feature type="compositionally biased region" description="Low complexity" evidence="2">
    <location>
        <begin position="291"/>
        <end position="303"/>
    </location>
</feature>
<accession>A0A8E0RSC5</accession>
<feature type="domain" description="PIH1D1/2/3 CS-like" evidence="3">
    <location>
        <begin position="3"/>
        <end position="39"/>
    </location>
</feature>
<evidence type="ECO:0000256" key="2">
    <source>
        <dbReference type="SAM" id="MobiDB-lite"/>
    </source>
</evidence>
<evidence type="ECO:0000259" key="3">
    <source>
        <dbReference type="Pfam" id="PF18201"/>
    </source>
</evidence>
<comment type="similarity">
    <text evidence="1">Belongs to the PIH1 family.</text>
</comment>
<sequence length="620" mass="67427">SEKPVAYQLELNLPYEVDDSKASAKFDKSSSTLTVTAPLKQKQDSSDSRIVQSVPHSLVAPVPVETASTSDESRPSPGCSAVSKEPQTKKKRRKKNRRRHPSASDTVSSAPQPTSDPTSVNSVDINEHVEAEPSHCEDFSNPILPSGTAGESSEVMPEDTSVGPATSIPITHVGLQQLIVNKDRRLAPIRFRQDPSSVSILFSVRGILPESFVLHWASPPLSMSTVTDTGEDAESALDSVMPKETLLLLFSFSSRGSGGCTMDWGVVVRCPSAQLNDPQLNLCREKFHPNSISPHSPSSSVGSDLRNDSTSTLQCVHSEPPNIMSVAFNPTNAVVVLAKPPIQSIECTVKNMSRKGTACWWTSVATGRTLMAGMQECPFEGVESCLSRPHSCPCTLLESPESHPESNLVLPPPTQINVCTLSTDCCEITWSRLDSAAPLKNVPLPTEMNKTNGIDVSCNNLRPKVKELNNIAPPLLKGILKQRSYSESSGDEQLTPSSGLRFAGLADTRADMCLSSDEFPNASSDDADEFFASSSAYAGTPSTFHELRRRRCQLVQGMRRCVSNEKLVSFSSLPNETNLSANGRRRRRSVNFSTHDQHVDYSPRDTVEALHHTLASRRYG</sequence>
<reference evidence="4" key="1">
    <citation type="submission" date="2019-05" db="EMBL/GenBank/DDBJ databases">
        <title>Annotation for the trematode Fasciolopsis buski.</title>
        <authorList>
            <person name="Choi Y.-J."/>
        </authorList>
    </citation>
    <scope>NUCLEOTIDE SEQUENCE</scope>
    <source>
        <strain evidence="4">HT</strain>
        <tissue evidence="4">Whole worm</tissue>
    </source>
</reference>
<feature type="region of interest" description="Disordered" evidence="2">
    <location>
        <begin position="291"/>
        <end position="313"/>
    </location>
</feature>
<feature type="compositionally biased region" description="Basic and acidic residues" evidence="2">
    <location>
        <begin position="125"/>
        <end position="138"/>
    </location>
</feature>
<feature type="compositionally biased region" description="Basic residues" evidence="2">
    <location>
        <begin position="89"/>
        <end position="101"/>
    </location>
</feature>
<gene>
    <name evidence="4" type="ORF">FBUS_11147</name>
</gene>
<proteinExistence type="inferred from homology"/>
<dbReference type="InterPro" id="IPR041442">
    <property type="entry name" value="PIH1D1/2/3_CS-like"/>
</dbReference>
<dbReference type="EMBL" id="LUCM01005875">
    <property type="protein sequence ID" value="KAA0192136.1"/>
    <property type="molecule type" value="Genomic_DNA"/>
</dbReference>